<dbReference type="Gene3D" id="1.10.357.10">
    <property type="entry name" value="Tetracycline Repressor, domain 2"/>
    <property type="match status" value="1"/>
</dbReference>
<gene>
    <name evidence="4" type="ORF">GCM10023116_15810</name>
</gene>
<feature type="DNA-binding region" description="H-T-H motif" evidence="2">
    <location>
        <begin position="49"/>
        <end position="68"/>
    </location>
</feature>
<dbReference type="SUPFAM" id="SSF46689">
    <property type="entry name" value="Homeodomain-like"/>
    <property type="match status" value="1"/>
</dbReference>
<dbReference type="Proteomes" id="UP001500604">
    <property type="component" value="Unassembled WGS sequence"/>
</dbReference>
<keyword evidence="1 2" id="KW-0238">DNA-binding</keyword>
<dbReference type="EMBL" id="BAABFL010000129">
    <property type="protein sequence ID" value="GAA4649307.1"/>
    <property type="molecule type" value="Genomic_DNA"/>
</dbReference>
<dbReference type="Pfam" id="PF00440">
    <property type="entry name" value="TetR_N"/>
    <property type="match status" value="1"/>
</dbReference>
<feature type="domain" description="HTH tetR-type" evidence="3">
    <location>
        <begin position="26"/>
        <end position="86"/>
    </location>
</feature>
<dbReference type="PANTHER" id="PTHR30055:SF196">
    <property type="entry name" value="HTH-TYPE TRANSCRIPTIONAL REGULATOR RUTR"/>
    <property type="match status" value="1"/>
</dbReference>
<dbReference type="PRINTS" id="PR00455">
    <property type="entry name" value="HTHTETR"/>
</dbReference>
<protein>
    <submittedName>
        <fullName evidence="4">TetR/AcrR family transcriptional regulator</fullName>
    </submittedName>
</protein>
<evidence type="ECO:0000256" key="2">
    <source>
        <dbReference type="PROSITE-ProRule" id="PRU00335"/>
    </source>
</evidence>
<comment type="caution">
    <text evidence="4">The sequence shown here is derived from an EMBL/GenBank/DDBJ whole genome shotgun (WGS) entry which is preliminary data.</text>
</comment>
<keyword evidence="5" id="KW-1185">Reference proteome</keyword>
<dbReference type="PROSITE" id="PS50977">
    <property type="entry name" value="HTH_TETR_2"/>
    <property type="match status" value="1"/>
</dbReference>
<organism evidence="4 5">
    <name type="scientific">Kistimonas scapharcae</name>
    <dbReference type="NCBI Taxonomy" id="1036133"/>
    <lineage>
        <taxon>Bacteria</taxon>
        <taxon>Pseudomonadati</taxon>
        <taxon>Pseudomonadota</taxon>
        <taxon>Gammaproteobacteria</taxon>
        <taxon>Oceanospirillales</taxon>
        <taxon>Endozoicomonadaceae</taxon>
        <taxon>Kistimonas</taxon>
    </lineage>
</organism>
<evidence type="ECO:0000313" key="5">
    <source>
        <dbReference type="Proteomes" id="UP001500604"/>
    </source>
</evidence>
<dbReference type="InterPro" id="IPR050109">
    <property type="entry name" value="HTH-type_TetR-like_transc_reg"/>
</dbReference>
<proteinExistence type="predicted"/>
<dbReference type="Pfam" id="PF08362">
    <property type="entry name" value="TetR_C_3"/>
    <property type="match status" value="1"/>
</dbReference>
<sequence length="231" mass="25691">MDTSTITKKSGVLPVPKTAHKAAIREANVRKILAAATRCFATNGFKGTSTGDIARLANLPKSNVHYYFPSKQDLYLEVLKATAEAWMQDADVFLSEHDPAQSLMHYITQKCRASLENPEGSRLWANEVISGAPFVSDYITSEVKPWLEQCVAVIDQWQRDKLIAPVDGRQLMYMIWASTQHFADFAAQIKLLGDKEKSWESQVQDGHRTLVTTLLRGLGLTVPDTISGLIV</sequence>
<dbReference type="InterPro" id="IPR009057">
    <property type="entry name" value="Homeodomain-like_sf"/>
</dbReference>
<dbReference type="RefSeq" id="WP_345195103.1">
    <property type="nucleotide sequence ID" value="NZ_BAABFL010000129.1"/>
</dbReference>
<accession>A0ABP8V374</accession>
<dbReference type="InterPro" id="IPR036271">
    <property type="entry name" value="Tet_transcr_reg_TetR-rel_C_sf"/>
</dbReference>
<dbReference type="InterPro" id="IPR001647">
    <property type="entry name" value="HTH_TetR"/>
</dbReference>
<evidence type="ECO:0000313" key="4">
    <source>
        <dbReference type="EMBL" id="GAA4649307.1"/>
    </source>
</evidence>
<dbReference type="SUPFAM" id="SSF48498">
    <property type="entry name" value="Tetracyclin repressor-like, C-terminal domain"/>
    <property type="match status" value="1"/>
</dbReference>
<evidence type="ECO:0000256" key="1">
    <source>
        <dbReference type="ARBA" id="ARBA00023125"/>
    </source>
</evidence>
<evidence type="ECO:0000259" key="3">
    <source>
        <dbReference type="PROSITE" id="PS50977"/>
    </source>
</evidence>
<dbReference type="InterPro" id="IPR013573">
    <property type="entry name" value="Tscrpt_reg_YcdC_C"/>
</dbReference>
<reference evidence="5" key="1">
    <citation type="journal article" date="2019" name="Int. J. Syst. Evol. Microbiol.">
        <title>The Global Catalogue of Microorganisms (GCM) 10K type strain sequencing project: providing services to taxonomists for standard genome sequencing and annotation.</title>
        <authorList>
            <consortium name="The Broad Institute Genomics Platform"/>
            <consortium name="The Broad Institute Genome Sequencing Center for Infectious Disease"/>
            <person name="Wu L."/>
            <person name="Ma J."/>
        </authorList>
    </citation>
    <scope>NUCLEOTIDE SEQUENCE [LARGE SCALE GENOMIC DNA]</scope>
    <source>
        <strain evidence="5">JCM 17805</strain>
    </source>
</reference>
<dbReference type="Gene3D" id="1.10.10.60">
    <property type="entry name" value="Homeodomain-like"/>
    <property type="match status" value="1"/>
</dbReference>
<dbReference type="PANTHER" id="PTHR30055">
    <property type="entry name" value="HTH-TYPE TRANSCRIPTIONAL REGULATOR RUTR"/>
    <property type="match status" value="1"/>
</dbReference>
<name>A0ABP8V374_9GAMM</name>